<evidence type="ECO:0000313" key="3">
    <source>
        <dbReference type="Proteomes" id="UP000738359"/>
    </source>
</evidence>
<organism evidence="2 3">
    <name type="scientific">Mortierella alpina</name>
    <name type="common">Oleaginous fungus</name>
    <name type="synonym">Mortierella renispora</name>
    <dbReference type="NCBI Taxonomy" id="64518"/>
    <lineage>
        <taxon>Eukaryota</taxon>
        <taxon>Fungi</taxon>
        <taxon>Fungi incertae sedis</taxon>
        <taxon>Mucoromycota</taxon>
        <taxon>Mortierellomycotina</taxon>
        <taxon>Mortierellomycetes</taxon>
        <taxon>Mortierellales</taxon>
        <taxon>Mortierellaceae</taxon>
        <taxon>Mortierella</taxon>
    </lineage>
</organism>
<reference evidence="2" key="1">
    <citation type="journal article" date="2020" name="Fungal Divers.">
        <title>Resolving the Mortierellaceae phylogeny through synthesis of multi-gene phylogenetics and phylogenomics.</title>
        <authorList>
            <person name="Vandepol N."/>
            <person name="Liber J."/>
            <person name="Desiro A."/>
            <person name="Na H."/>
            <person name="Kennedy M."/>
            <person name="Barry K."/>
            <person name="Grigoriev I.V."/>
            <person name="Miller A.N."/>
            <person name="O'Donnell K."/>
            <person name="Stajich J.E."/>
            <person name="Bonito G."/>
        </authorList>
    </citation>
    <scope>NUCLEOTIDE SEQUENCE</scope>
    <source>
        <strain evidence="2">CK1249</strain>
    </source>
</reference>
<feature type="non-terminal residue" evidence="2">
    <location>
        <position position="103"/>
    </location>
</feature>
<dbReference type="EMBL" id="JAAAHY010002107">
    <property type="protein sequence ID" value="KAF9945361.1"/>
    <property type="molecule type" value="Genomic_DNA"/>
</dbReference>
<evidence type="ECO:0000256" key="1">
    <source>
        <dbReference type="SAM" id="MobiDB-lite"/>
    </source>
</evidence>
<accession>A0A9P6LW12</accession>
<protein>
    <submittedName>
        <fullName evidence="2">Uncharacterized protein</fullName>
    </submittedName>
</protein>
<comment type="caution">
    <text evidence="2">The sequence shown here is derived from an EMBL/GenBank/DDBJ whole genome shotgun (WGS) entry which is preliminary data.</text>
</comment>
<feature type="compositionally biased region" description="Polar residues" evidence="1">
    <location>
        <begin position="79"/>
        <end position="91"/>
    </location>
</feature>
<feature type="compositionally biased region" description="Low complexity" evidence="1">
    <location>
        <begin position="45"/>
        <end position="66"/>
    </location>
</feature>
<gene>
    <name evidence="2" type="ORF">BGZ70_003870</name>
</gene>
<evidence type="ECO:0000313" key="2">
    <source>
        <dbReference type="EMBL" id="KAF9945361.1"/>
    </source>
</evidence>
<name>A0A9P6LW12_MORAP</name>
<proteinExistence type="predicted"/>
<dbReference type="AlphaFoldDB" id="A0A9P6LW12"/>
<keyword evidence="3" id="KW-1185">Reference proteome</keyword>
<sequence>MSPTTSSPPVSLSGMVAALSIADAPASIPMLGSHEGNEECCSHDSPSGDSGVNSNSSNSSKNSNTSYADNSRPMFLTPNFHSEGSSVTSEPSYLGSRRSSKDS</sequence>
<dbReference type="Proteomes" id="UP000738359">
    <property type="component" value="Unassembled WGS sequence"/>
</dbReference>
<feature type="region of interest" description="Disordered" evidence="1">
    <location>
        <begin position="28"/>
        <end position="103"/>
    </location>
</feature>